<dbReference type="InterPro" id="IPR005844">
    <property type="entry name" value="A-D-PHexomutase_a/b/a-I"/>
</dbReference>
<keyword evidence="4" id="KW-0479">Metal-binding</keyword>
<evidence type="ECO:0000313" key="9">
    <source>
        <dbReference type="EMBL" id="OGB90263.1"/>
    </source>
</evidence>
<dbReference type="Gene3D" id="3.40.120.10">
    <property type="entry name" value="Alpha-D-Glucose-1,6-Bisphosphate, subunit A, domain 3"/>
    <property type="match status" value="2"/>
</dbReference>
<evidence type="ECO:0000256" key="4">
    <source>
        <dbReference type="ARBA" id="ARBA00022723"/>
    </source>
</evidence>
<dbReference type="GO" id="GO:0016868">
    <property type="term" value="F:intramolecular phosphotransferase activity"/>
    <property type="evidence" value="ECO:0007669"/>
    <property type="project" value="InterPro"/>
</dbReference>
<dbReference type="EMBL" id="METM01000013">
    <property type="protein sequence ID" value="OGB90263.1"/>
    <property type="molecule type" value="Genomic_DNA"/>
</dbReference>
<accession>A0A1F4Q2I5</accession>
<keyword evidence="3" id="KW-0597">Phosphoprotein</keyword>
<feature type="domain" description="Alpha-D-phosphohexomutase alpha/beta/alpha" evidence="8">
    <location>
        <begin position="148"/>
        <end position="248"/>
    </location>
</feature>
<sequence>MLKFGKDGWSAVISDEFTFANVRQVATAVAGYLIDRKLLDKPLIVGYDARFLSEKFAETAMKTLAETGISFLLTDRDVPLPVLAWAVGDRGAAGAFVVSAGGLPHQYSGIKFIPGHGQSALEYQSGLNLPGRGQAAKSKLERFDPRERYLKYAEASLDIDAINKAKPKIVVDPMFGSGRGYLDLLLQRAGCQVEEIHNWRDVLFGGLAPDPKEANLQELKAKVLGNKAQFGFALSGDGASFAVIDGQGKYSPGHESPDAILACAKIVEKTAAVL</sequence>
<dbReference type="AlphaFoldDB" id="A0A1F4Q2I5"/>
<proteinExistence type="inferred from homology"/>
<dbReference type="InterPro" id="IPR016055">
    <property type="entry name" value="A-D-PHexomutase_a/b/a-I/II/III"/>
</dbReference>
<evidence type="ECO:0008006" key="11">
    <source>
        <dbReference type="Google" id="ProtNLM"/>
    </source>
</evidence>
<evidence type="ECO:0000256" key="1">
    <source>
        <dbReference type="ARBA" id="ARBA00001946"/>
    </source>
</evidence>
<dbReference type="PANTHER" id="PTHR43771">
    <property type="entry name" value="PHOSPHOMANNOMUTASE"/>
    <property type="match status" value="1"/>
</dbReference>
<evidence type="ECO:0000259" key="7">
    <source>
        <dbReference type="Pfam" id="PF02878"/>
    </source>
</evidence>
<keyword evidence="5" id="KW-0460">Magnesium</keyword>
<dbReference type="SUPFAM" id="SSF53738">
    <property type="entry name" value="Phosphoglucomutase, first 3 domains"/>
    <property type="match status" value="2"/>
</dbReference>
<dbReference type="InterPro" id="IPR005845">
    <property type="entry name" value="A-D-PHexomutase_a/b/a-II"/>
</dbReference>
<protein>
    <recommendedName>
        <fullName evidence="11">Alpha-D-phosphohexomutase alpha/beta/alpha domain-containing protein</fullName>
    </recommendedName>
</protein>
<organism evidence="9 10">
    <name type="scientific">candidate division WOR-1 bacterium RIFCSPHIGHO2_01_FULL_53_15</name>
    <dbReference type="NCBI Taxonomy" id="1802564"/>
    <lineage>
        <taxon>Bacteria</taxon>
        <taxon>Bacillati</taxon>
        <taxon>Saganbacteria</taxon>
    </lineage>
</organism>
<evidence type="ECO:0000256" key="5">
    <source>
        <dbReference type="ARBA" id="ARBA00022842"/>
    </source>
</evidence>
<evidence type="ECO:0000259" key="8">
    <source>
        <dbReference type="Pfam" id="PF02879"/>
    </source>
</evidence>
<evidence type="ECO:0000256" key="3">
    <source>
        <dbReference type="ARBA" id="ARBA00022553"/>
    </source>
</evidence>
<name>A0A1F4Q2I5_UNCSA</name>
<evidence type="ECO:0000256" key="6">
    <source>
        <dbReference type="ARBA" id="ARBA00023235"/>
    </source>
</evidence>
<comment type="cofactor">
    <cofactor evidence="1">
        <name>Mg(2+)</name>
        <dbReference type="ChEBI" id="CHEBI:18420"/>
    </cofactor>
</comment>
<dbReference type="PANTHER" id="PTHR43771:SF2">
    <property type="entry name" value="PHOSPHOMANNOMUTASE_PHOSPHOGLUCOMUTASE"/>
    <property type="match status" value="1"/>
</dbReference>
<gene>
    <name evidence="9" type="ORF">A2625_02940</name>
</gene>
<dbReference type="Pfam" id="PF02878">
    <property type="entry name" value="PGM_PMM_I"/>
    <property type="match status" value="1"/>
</dbReference>
<comment type="similarity">
    <text evidence="2">Belongs to the phosphohexose mutase family.</text>
</comment>
<comment type="caution">
    <text evidence="9">The sequence shown here is derived from an EMBL/GenBank/DDBJ whole genome shotgun (WGS) entry which is preliminary data.</text>
</comment>
<reference evidence="9 10" key="1">
    <citation type="journal article" date="2016" name="Nat. Commun.">
        <title>Thousands of microbial genomes shed light on interconnected biogeochemical processes in an aquifer system.</title>
        <authorList>
            <person name="Anantharaman K."/>
            <person name="Brown C.T."/>
            <person name="Hug L.A."/>
            <person name="Sharon I."/>
            <person name="Castelle C.J."/>
            <person name="Probst A.J."/>
            <person name="Thomas B.C."/>
            <person name="Singh A."/>
            <person name="Wilkins M.J."/>
            <person name="Karaoz U."/>
            <person name="Brodie E.L."/>
            <person name="Williams K.H."/>
            <person name="Hubbard S.S."/>
            <person name="Banfield J.F."/>
        </authorList>
    </citation>
    <scope>NUCLEOTIDE SEQUENCE [LARGE SCALE GENOMIC DNA]</scope>
</reference>
<evidence type="ECO:0000256" key="2">
    <source>
        <dbReference type="ARBA" id="ARBA00010231"/>
    </source>
</evidence>
<keyword evidence="6" id="KW-0413">Isomerase</keyword>
<evidence type="ECO:0000313" key="10">
    <source>
        <dbReference type="Proteomes" id="UP000178724"/>
    </source>
</evidence>
<dbReference type="Pfam" id="PF02879">
    <property type="entry name" value="PGM_PMM_II"/>
    <property type="match status" value="1"/>
</dbReference>
<dbReference type="GO" id="GO:0046872">
    <property type="term" value="F:metal ion binding"/>
    <property type="evidence" value="ECO:0007669"/>
    <property type="project" value="UniProtKB-KW"/>
</dbReference>
<feature type="domain" description="Alpha-D-phosphohexomutase alpha/beta/alpha" evidence="7">
    <location>
        <begin position="2"/>
        <end position="121"/>
    </location>
</feature>
<dbReference type="GO" id="GO:0005975">
    <property type="term" value="P:carbohydrate metabolic process"/>
    <property type="evidence" value="ECO:0007669"/>
    <property type="project" value="InterPro"/>
</dbReference>
<dbReference type="Proteomes" id="UP000178724">
    <property type="component" value="Unassembled WGS sequence"/>
</dbReference>